<reference evidence="2 3" key="1">
    <citation type="journal article" date="2014" name="Proc. Natl. Acad. Sci. U.S.A.">
        <title>Functional type 2 photosynthetic reaction centers found in the rare bacterial phylum Gemmatimonadetes.</title>
        <authorList>
            <person name="Zeng Y."/>
            <person name="Feng F."/>
            <person name="Medova H."/>
            <person name="Dean J."/>
            <person name="Koblizek M."/>
        </authorList>
    </citation>
    <scope>NUCLEOTIDE SEQUENCE [LARGE SCALE GENOMIC DNA]</scope>
    <source>
        <strain evidence="2 3">AP64</strain>
    </source>
</reference>
<gene>
    <name evidence="2" type="ORF">GEMMAAP_16010</name>
</gene>
<feature type="transmembrane region" description="Helical" evidence="1">
    <location>
        <begin position="174"/>
        <end position="195"/>
    </location>
</feature>
<dbReference type="KEGG" id="gph:GEMMAAP_16010"/>
<reference evidence="2 3" key="2">
    <citation type="journal article" date="2016" name="Environ. Microbiol. Rep.">
        <title>Metagenomic evidence for the presence of phototrophic Gemmatimonadetes bacteria in diverse environments.</title>
        <authorList>
            <person name="Zeng Y."/>
            <person name="Baumbach J."/>
            <person name="Barbosa E.G."/>
            <person name="Azevedo V."/>
            <person name="Zhang C."/>
            <person name="Koblizek M."/>
        </authorList>
    </citation>
    <scope>NUCLEOTIDE SEQUENCE [LARGE SCALE GENOMIC DNA]</scope>
    <source>
        <strain evidence="2 3">AP64</strain>
    </source>
</reference>
<accession>A0A143BN03</accession>
<evidence type="ECO:0000313" key="3">
    <source>
        <dbReference type="Proteomes" id="UP000076404"/>
    </source>
</evidence>
<feature type="transmembrane region" description="Helical" evidence="1">
    <location>
        <begin position="127"/>
        <end position="146"/>
    </location>
</feature>
<keyword evidence="1" id="KW-0472">Membrane</keyword>
<keyword evidence="1" id="KW-1133">Transmembrane helix</keyword>
<dbReference type="Proteomes" id="UP000076404">
    <property type="component" value="Chromosome"/>
</dbReference>
<evidence type="ECO:0000256" key="1">
    <source>
        <dbReference type="SAM" id="Phobius"/>
    </source>
</evidence>
<keyword evidence="1" id="KW-0812">Transmembrane</keyword>
<organism evidence="2 3">
    <name type="scientific">Gemmatimonas phototrophica</name>
    <dbReference type="NCBI Taxonomy" id="1379270"/>
    <lineage>
        <taxon>Bacteria</taxon>
        <taxon>Pseudomonadati</taxon>
        <taxon>Gemmatimonadota</taxon>
        <taxon>Gemmatimonadia</taxon>
        <taxon>Gemmatimonadales</taxon>
        <taxon>Gemmatimonadaceae</taxon>
        <taxon>Gemmatimonas</taxon>
    </lineage>
</organism>
<evidence type="ECO:0000313" key="2">
    <source>
        <dbReference type="EMBL" id="AMW05892.1"/>
    </source>
</evidence>
<protein>
    <recommendedName>
        <fullName evidence="4">DUF4184 family protein</fullName>
    </recommendedName>
</protein>
<evidence type="ECO:0008006" key="4">
    <source>
        <dbReference type="Google" id="ProtNLM"/>
    </source>
</evidence>
<feature type="transmembrane region" description="Helical" evidence="1">
    <location>
        <begin position="201"/>
        <end position="223"/>
    </location>
</feature>
<dbReference type="EMBL" id="CP011454">
    <property type="protein sequence ID" value="AMW05892.1"/>
    <property type="molecule type" value="Genomic_DNA"/>
</dbReference>
<keyword evidence="3" id="KW-1185">Reference proteome</keyword>
<dbReference type="InterPro" id="IPR025238">
    <property type="entry name" value="DUF4184"/>
</dbReference>
<dbReference type="Pfam" id="PF13803">
    <property type="entry name" value="DUF4184"/>
    <property type="match status" value="1"/>
</dbReference>
<dbReference type="AlphaFoldDB" id="A0A143BN03"/>
<name>A0A143BN03_9BACT</name>
<dbReference type="eggNOG" id="ENOG5030Q7A">
    <property type="taxonomic scope" value="Bacteria"/>
</dbReference>
<proteinExistence type="predicted"/>
<sequence>MAPDLEFIFRLADDWIFSHTVSAQLWFTVPLVLVLHRLLTRIVFPVLLPYVRDVSWLRLHDLAALEPARGLADWGRVAVSAWIGGMSHVVLDGITHGNHSGWLVPWFPFLRTPVPHLGSTAPLHDALQLWLTIGFGIACALMWRRIAAQRLLWRWKNVAPQQLPKRPRTHGIQVLRVLTVCAGVGVLLGASQPAHAPKATAAALAFGAIDVAALGALLISLWLRQRKAV</sequence>